<dbReference type="Pfam" id="PF08241">
    <property type="entry name" value="Methyltransf_11"/>
    <property type="match status" value="1"/>
</dbReference>
<dbReference type="InterPro" id="IPR029063">
    <property type="entry name" value="SAM-dependent_MTases_sf"/>
</dbReference>
<evidence type="ECO:0000256" key="3">
    <source>
        <dbReference type="ARBA" id="ARBA00008361"/>
    </source>
</evidence>
<keyword evidence="12" id="KW-1185">Reference proteome</keyword>
<evidence type="ECO:0000256" key="5">
    <source>
        <dbReference type="ARBA" id="ARBA00022603"/>
    </source>
</evidence>
<keyword evidence="5 9" id="KW-0489">Methyltransferase</keyword>
<keyword evidence="6 9" id="KW-0808">Transferase</keyword>
<comment type="caution">
    <text evidence="11">The sequence shown here is derived from an EMBL/GenBank/DDBJ whole genome shotgun (WGS) entry which is preliminary data.</text>
</comment>
<evidence type="ECO:0000256" key="4">
    <source>
        <dbReference type="ARBA" id="ARBA00012327"/>
    </source>
</evidence>
<evidence type="ECO:0000256" key="8">
    <source>
        <dbReference type="ARBA" id="ARBA00022756"/>
    </source>
</evidence>
<dbReference type="InterPro" id="IPR011814">
    <property type="entry name" value="BioC"/>
</dbReference>
<comment type="function">
    <text evidence="9">Converts the free carboxyl group of a malonyl-thioester to its methyl ester by transfer of a methyl group from S-adenosyl-L-methionine (SAM). It allows to synthesize pimeloyl-ACP via the fatty acid synthetic pathway.</text>
</comment>
<dbReference type="InterPro" id="IPR051052">
    <property type="entry name" value="Diverse_substrate_MTase"/>
</dbReference>
<evidence type="ECO:0000256" key="9">
    <source>
        <dbReference type="HAMAP-Rule" id="MF_00835"/>
    </source>
</evidence>
<sequence>MSVLRGLPGLSASRQRRIAENFSRAAEHYDDAAQFQRQVADELLSCLPVSCRPRALLDVGCGTGYVVSHLALRFDATAIGLDLAPGMLAEARRRHDHLAIQWLTGNAERLPLAGRSLDLVISSLALQWCDLERFLAQAARVLRPHGWLAFTTLCEGSLSELREAWQTVDGGRHVNDCLPEAALRQSLASPGWRLQRFDLTTRRIWHDDLAETLRALKRIGANTVTGEPASSGLAGRRRFARLESAIETFRDTSGIPTRYRVATVLMQRLDAQD</sequence>
<comment type="similarity">
    <text evidence="3 9">Belongs to the methyltransferase superfamily.</text>
</comment>
<name>A0ABP9RJ29_9GAMM</name>
<organism evidence="11 12">
    <name type="scientific">Modicisalibacter zincidurans</name>
    <dbReference type="NCBI Taxonomy" id="1178777"/>
    <lineage>
        <taxon>Bacteria</taxon>
        <taxon>Pseudomonadati</taxon>
        <taxon>Pseudomonadota</taxon>
        <taxon>Gammaproteobacteria</taxon>
        <taxon>Oceanospirillales</taxon>
        <taxon>Halomonadaceae</taxon>
        <taxon>Modicisalibacter</taxon>
    </lineage>
</organism>
<accession>A0ABP9RJ29</accession>
<protein>
    <recommendedName>
        <fullName evidence="4 9">Malonyl-[acyl-carrier protein] O-methyltransferase</fullName>
        <shortName evidence="9">Malonyl-ACP O-methyltransferase</shortName>
        <ecNumber evidence="4 9">2.1.1.197</ecNumber>
    </recommendedName>
    <alternativeName>
        <fullName evidence="9">Biotin synthesis protein BioC</fullName>
    </alternativeName>
</protein>
<evidence type="ECO:0000256" key="6">
    <source>
        <dbReference type="ARBA" id="ARBA00022679"/>
    </source>
</evidence>
<dbReference type="Gene3D" id="3.40.50.150">
    <property type="entry name" value="Vaccinia Virus protein VP39"/>
    <property type="match status" value="1"/>
</dbReference>
<dbReference type="PANTHER" id="PTHR44942:SF4">
    <property type="entry name" value="METHYLTRANSFERASE TYPE 11 DOMAIN-CONTAINING PROTEIN"/>
    <property type="match status" value="1"/>
</dbReference>
<dbReference type="EMBL" id="BAABKI010000028">
    <property type="protein sequence ID" value="GAA5178020.1"/>
    <property type="molecule type" value="Genomic_DNA"/>
</dbReference>
<evidence type="ECO:0000256" key="7">
    <source>
        <dbReference type="ARBA" id="ARBA00022691"/>
    </source>
</evidence>
<comment type="catalytic activity">
    <reaction evidence="1 9">
        <text>malonyl-[ACP] + S-adenosyl-L-methionine = malonyl-[ACP] methyl ester + S-adenosyl-L-homocysteine</text>
        <dbReference type="Rhea" id="RHEA:17105"/>
        <dbReference type="Rhea" id="RHEA-COMP:9623"/>
        <dbReference type="Rhea" id="RHEA-COMP:9954"/>
        <dbReference type="ChEBI" id="CHEBI:57856"/>
        <dbReference type="ChEBI" id="CHEBI:59789"/>
        <dbReference type="ChEBI" id="CHEBI:78449"/>
        <dbReference type="ChEBI" id="CHEBI:78845"/>
        <dbReference type="EC" id="2.1.1.197"/>
    </reaction>
</comment>
<dbReference type="RefSeq" id="WP_031383622.1">
    <property type="nucleotide sequence ID" value="NZ_BAABKI010000028.1"/>
</dbReference>
<keyword evidence="7 9" id="KW-0949">S-adenosyl-L-methionine</keyword>
<dbReference type="EC" id="2.1.1.197" evidence="4 9"/>
<evidence type="ECO:0000313" key="12">
    <source>
        <dbReference type="Proteomes" id="UP001500074"/>
    </source>
</evidence>
<comment type="pathway">
    <text evidence="2 9">Cofactor biosynthesis; biotin biosynthesis.</text>
</comment>
<proteinExistence type="inferred from homology"/>
<evidence type="ECO:0000256" key="1">
    <source>
        <dbReference type="ARBA" id="ARBA00000852"/>
    </source>
</evidence>
<evidence type="ECO:0000259" key="10">
    <source>
        <dbReference type="Pfam" id="PF08241"/>
    </source>
</evidence>
<feature type="domain" description="Methyltransferase type 11" evidence="10">
    <location>
        <begin position="57"/>
        <end position="150"/>
    </location>
</feature>
<dbReference type="HAMAP" id="MF_00835">
    <property type="entry name" value="BioC"/>
    <property type="match status" value="1"/>
</dbReference>
<evidence type="ECO:0000256" key="2">
    <source>
        <dbReference type="ARBA" id="ARBA00004746"/>
    </source>
</evidence>
<dbReference type="SUPFAM" id="SSF53335">
    <property type="entry name" value="S-adenosyl-L-methionine-dependent methyltransferases"/>
    <property type="match status" value="1"/>
</dbReference>
<reference evidence="12" key="1">
    <citation type="journal article" date="2019" name="Int. J. Syst. Evol. Microbiol.">
        <title>The Global Catalogue of Microorganisms (GCM) 10K type strain sequencing project: providing services to taxonomists for standard genome sequencing and annotation.</title>
        <authorList>
            <consortium name="The Broad Institute Genomics Platform"/>
            <consortium name="The Broad Institute Genome Sequencing Center for Infectious Disease"/>
            <person name="Wu L."/>
            <person name="Ma J."/>
        </authorList>
    </citation>
    <scope>NUCLEOTIDE SEQUENCE [LARGE SCALE GENOMIC DNA]</scope>
    <source>
        <strain evidence="12">JCM 18472</strain>
    </source>
</reference>
<dbReference type="CDD" id="cd02440">
    <property type="entry name" value="AdoMet_MTases"/>
    <property type="match status" value="1"/>
</dbReference>
<dbReference type="NCBIfam" id="TIGR02072">
    <property type="entry name" value="BioC"/>
    <property type="match status" value="1"/>
</dbReference>
<evidence type="ECO:0000313" key="11">
    <source>
        <dbReference type="EMBL" id="GAA5178020.1"/>
    </source>
</evidence>
<dbReference type="Proteomes" id="UP001500074">
    <property type="component" value="Unassembled WGS sequence"/>
</dbReference>
<dbReference type="InterPro" id="IPR013216">
    <property type="entry name" value="Methyltransf_11"/>
</dbReference>
<dbReference type="PANTHER" id="PTHR44942">
    <property type="entry name" value="METHYLTRANSF_11 DOMAIN-CONTAINING PROTEIN"/>
    <property type="match status" value="1"/>
</dbReference>
<gene>
    <name evidence="9 11" type="primary">bioC</name>
    <name evidence="11" type="ORF">GCM10023342_27410</name>
</gene>
<keyword evidence="8 9" id="KW-0093">Biotin biosynthesis</keyword>